<dbReference type="EMBL" id="VDEP01000455">
    <property type="protein sequence ID" value="KAA1077123.1"/>
    <property type="molecule type" value="Genomic_DNA"/>
</dbReference>
<dbReference type="EMBL" id="VDEP01000229">
    <property type="protein sequence ID" value="KAA1122587.1"/>
    <property type="molecule type" value="Genomic_DNA"/>
</dbReference>
<evidence type="ECO:0000313" key="6">
    <source>
        <dbReference type="EMBL" id="KAA1122587.1"/>
    </source>
</evidence>
<dbReference type="AlphaFoldDB" id="A0A5B0N8N8"/>
<dbReference type="OrthoDB" id="10367501at2759"/>
<evidence type="ECO:0000313" key="4">
    <source>
        <dbReference type="EMBL" id="KAA1093383.1"/>
    </source>
</evidence>
<evidence type="ECO:0000313" key="1">
    <source>
        <dbReference type="EMBL" id="KAA1077123.1"/>
    </source>
</evidence>
<dbReference type="Proteomes" id="UP000325313">
    <property type="component" value="Unassembled WGS sequence"/>
</dbReference>
<evidence type="ECO:0000313" key="5">
    <source>
        <dbReference type="EMBL" id="KAA1109862.1"/>
    </source>
</evidence>
<evidence type="ECO:0000313" key="2">
    <source>
        <dbReference type="EMBL" id="KAA1084149.1"/>
    </source>
</evidence>
<organism evidence="2 7">
    <name type="scientific">Puccinia graminis f. sp. tritici</name>
    <dbReference type="NCBI Taxonomy" id="56615"/>
    <lineage>
        <taxon>Eukaryota</taxon>
        <taxon>Fungi</taxon>
        <taxon>Dikarya</taxon>
        <taxon>Basidiomycota</taxon>
        <taxon>Pucciniomycotina</taxon>
        <taxon>Pucciniomycetes</taxon>
        <taxon>Pucciniales</taxon>
        <taxon>Pucciniaceae</taxon>
        <taxon>Puccinia</taxon>
    </lineage>
</organism>
<reference evidence="7 8" key="1">
    <citation type="submission" date="2019-05" db="EMBL/GenBank/DDBJ databases">
        <title>Emergence of the Ug99 lineage of the wheat stem rust pathogen through somatic hybridization.</title>
        <authorList>
            <person name="Li F."/>
            <person name="Upadhyaya N.M."/>
            <person name="Sperschneider J."/>
            <person name="Matny O."/>
            <person name="Nguyen-Phuc H."/>
            <person name="Mago R."/>
            <person name="Raley C."/>
            <person name="Miller M.E."/>
            <person name="Silverstein K.A.T."/>
            <person name="Henningsen E."/>
            <person name="Hirsch C.D."/>
            <person name="Visser B."/>
            <person name="Pretorius Z.A."/>
            <person name="Steffenson B.J."/>
            <person name="Schwessinger B."/>
            <person name="Dodds P.N."/>
            <person name="Figueroa M."/>
        </authorList>
    </citation>
    <scope>NUCLEOTIDE SEQUENCE [LARGE SCALE GENOMIC DNA]</scope>
    <source>
        <strain evidence="2">21-0</strain>
        <strain evidence="1 8">Ug99</strain>
    </source>
</reference>
<proteinExistence type="predicted"/>
<dbReference type="EMBL" id="VSWC01000118">
    <property type="protein sequence ID" value="KAA1084149.1"/>
    <property type="molecule type" value="Genomic_DNA"/>
</dbReference>
<dbReference type="EMBL" id="VDEP01000304">
    <property type="protein sequence ID" value="KAA1109862.1"/>
    <property type="molecule type" value="Genomic_DNA"/>
</dbReference>
<evidence type="ECO:0008006" key="9">
    <source>
        <dbReference type="Google" id="ProtNLM"/>
    </source>
</evidence>
<protein>
    <recommendedName>
        <fullName evidence="9">CCHC-type domain-containing protein</fullName>
    </recommendedName>
</protein>
<evidence type="ECO:0000313" key="8">
    <source>
        <dbReference type="Proteomes" id="UP000325313"/>
    </source>
</evidence>
<dbReference type="EMBL" id="VDEP01000431">
    <property type="protein sequence ID" value="KAA1084863.1"/>
    <property type="molecule type" value="Genomic_DNA"/>
</dbReference>
<evidence type="ECO:0000313" key="7">
    <source>
        <dbReference type="Proteomes" id="UP000324748"/>
    </source>
</evidence>
<dbReference type="EMBL" id="VDEP01000375">
    <property type="protein sequence ID" value="KAA1093383.1"/>
    <property type="molecule type" value="Genomic_DNA"/>
</dbReference>
<dbReference type="Proteomes" id="UP000324748">
    <property type="component" value="Unassembled WGS sequence"/>
</dbReference>
<keyword evidence="7" id="KW-1185">Reference proteome</keyword>
<accession>A0A5B0N8N8</accession>
<name>A0A5B0N8N8_PUCGR</name>
<gene>
    <name evidence="2" type="ORF">PGT21_019142</name>
    <name evidence="1" type="ORF">PGTUg99_000701</name>
    <name evidence="6" type="ORF">PGTUg99_000785</name>
    <name evidence="3" type="ORF">PGTUg99_002656</name>
    <name evidence="4" type="ORF">PGTUg99_027729</name>
    <name evidence="5" type="ORF">PGTUg99_035975</name>
</gene>
<comment type="caution">
    <text evidence="2">The sequence shown here is derived from an EMBL/GenBank/DDBJ whole genome shotgun (WGS) entry which is preliminary data.</text>
</comment>
<evidence type="ECO:0000313" key="3">
    <source>
        <dbReference type="EMBL" id="KAA1084863.1"/>
    </source>
</evidence>
<sequence>MAVTDLTSVKLAPANQQICDRLLRGLDNSWKTIHDHLVYLPQEVSLDNAISALESHEVSTSAPLDHVTQEHMASVAAAKNKQQLGFWNCGQKGHHSEICPNPSIKSKSKPTSKSGDVCAGAVSTVQLGHYPSGIDKARCGLACKMGAGVRLSMPLPF</sequence>